<comment type="caution">
    <text evidence="3">The sequence shown here is derived from an EMBL/GenBank/DDBJ whole genome shotgun (WGS) entry which is preliminary data.</text>
</comment>
<evidence type="ECO:0000313" key="3">
    <source>
        <dbReference type="EMBL" id="RGB80586.1"/>
    </source>
</evidence>
<dbReference type="InterPro" id="IPR006976">
    <property type="entry name" value="VanZ-like"/>
</dbReference>
<accession>A0A3E2TPT1</accession>
<keyword evidence="1" id="KW-0812">Transmembrane</keyword>
<dbReference type="PANTHER" id="PTHR36834">
    <property type="entry name" value="MEMBRANE PROTEIN-RELATED"/>
    <property type="match status" value="1"/>
</dbReference>
<name>A0A3E2TPT1_9FIRM</name>
<evidence type="ECO:0000313" key="4">
    <source>
        <dbReference type="Proteomes" id="UP000260773"/>
    </source>
</evidence>
<dbReference type="AlphaFoldDB" id="A0A3E2TPT1"/>
<sequence>MSRQTKRCIKFGSFVLLILYIAVLIYVCFLSEDYGRDVVTSYYRYNFIPFKEIRRFYIYRDVVGIRAFLANLFGNVLAFMPFGFFMPILRSRLRKWYCMLGMTFLLSLMIEIIQLLTRVGSFDVDDLILNTSGGIIGYLLFYIINKVRRKWNGA</sequence>
<dbReference type="Proteomes" id="UP000260773">
    <property type="component" value="Unassembled WGS sequence"/>
</dbReference>
<dbReference type="PANTHER" id="PTHR36834:SF1">
    <property type="entry name" value="INTEGRAL MEMBRANE PROTEIN"/>
    <property type="match status" value="1"/>
</dbReference>
<evidence type="ECO:0000256" key="1">
    <source>
        <dbReference type="SAM" id="Phobius"/>
    </source>
</evidence>
<gene>
    <name evidence="3" type="ORF">DW070_06050</name>
</gene>
<dbReference type="InterPro" id="IPR053150">
    <property type="entry name" value="Teicoplanin_resist-assoc"/>
</dbReference>
<keyword evidence="1" id="KW-0472">Membrane</keyword>
<feature type="transmembrane region" description="Helical" evidence="1">
    <location>
        <begin position="12"/>
        <end position="32"/>
    </location>
</feature>
<feature type="transmembrane region" description="Helical" evidence="1">
    <location>
        <begin position="68"/>
        <end position="89"/>
    </location>
</feature>
<protein>
    <submittedName>
        <fullName evidence="3">VanZ family protein</fullName>
    </submittedName>
</protein>
<feature type="domain" description="VanZ-like" evidence="2">
    <location>
        <begin position="18"/>
        <end position="144"/>
    </location>
</feature>
<organism evidence="3 4">
    <name type="scientific">Coprococcus catus</name>
    <dbReference type="NCBI Taxonomy" id="116085"/>
    <lineage>
        <taxon>Bacteria</taxon>
        <taxon>Bacillati</taxon>
        <taxon>Bacillota</taxon>
        <taxon>Clostridia</taxon>
        <taxon>Lachnospirales</taxon>
        <taxon>Lachnospiraceae</taxon>
        <taxon>Coprococcus</taxon>
    </lineage>
</organism>
<evidence type="ECO:0000259" key="2">
    <source>
        <dbReference type="Pfam" id="PF04892"/>
    </source>
</evidence>
<proteinExistence type="predicted"/>
<feature type="transmembrane region" description="Helical" evidence="1">
    <location>
        <begin position="127"/>
        <end position="144"/>
    </location>
</feature>
<keyword evidence="1" id="KW-1133">Transmembrane helix</keyword>
<dbReference type="EMBL" id="QVEP01000010">
    <property type="protein sequence ID" value="RGB80586.1"/>
    <property type="molecule type" value="Genomic_DNA"/>
</dbReference>
<feature type="transmembrane region" description="Helical" evidence="1">
    <location>
        <begin position="96"/>
        <end position="115"/>
    </location>
</feature>
<reference evidence="3 4" key="1">
    <citation type="submission" date="2018-08" db="EMBL/GenBank/DDBJ databases">
        <title>A genome reference for cultivated species of the human gut microbiota.</title>
        <authorList>
            <person name="Zou Y."/>
            <person name="Xue W."/>
            <person name="Luo G."/>
        </authorList>
    </citation>
    <scope>NUCLEOTIDE SEQUENCE [LARGE SCALE GENOMIC DNA]</scope>
    <source>
        <strain evidence="3 4">AF45-17</strain>
    </source>
</reference>
<dbReference type="Pfam" id="PF04892">
    <property type="entry name" value="VanZ"/>
    <property type="match status" value="1"/>
</dbReference>